<dbReference type="AlphaFoldDB" id="A0A1E5W8W6"/>
<keyword evidence="2" id="KW-1185">Reference proteome</keyword>
<accession>A0A1E5W8W6</accession>
<protein>
    <submittedName>
        <fullName evidence="1">Uncharacterized protein</fullName>
    </submittedName>
</protein>
<dbReference type="EMBL" id="LWDX02017526">
    <property type="protein sequence ID" value="OEL33795.1"/>
    <property type="molecule type" value="Genomic_DNA"/>
</dbReference>
<dbReference type="Proteomes" id="UP000095767">
    <property type="component" value="Unassembled WGS sequence"/>
</dbReference>
<sequence length="391" mass="42526">MVENGMNLPIDSHMSPRMPMLVSEQQMLEEIEAFLLLDTHQADHHSTPCPMPPMNYHHILANHEPTSHHPLSNNQNQMPEISPQFTGYYPYVRIPPPMPPIYVHSMPLPIPFLPQQLPPFMATTITPIPIVSGNVPPINYTPRGFRFSGNNTIIQNNIAASRVITPLQVPPGAQHNIFNTYCQMKMIASTSTYGVGGASASNIAAQGGGASFCCPYNNPPVNLQFSSIPPVVNSSSPRATSIILPDHILPKVEETISITHASVAANGNGSNDTDNAIDADAVDGQQQHQEQEPIASHDLNVVDGNFCAEVAAATSLGEDNYDIGWDEFEIAKFFEDIMIDDDPVPLPDTTSSTGNLLPLASDMPDLKGFGNEPCLSNNDIISSTRTKRRCD</sequence>
<comment type="caution">
    <text evidence="1">The sequence shown here is derived from an EMBL/GenBank/DDBJ whole genome shotgun (WGS) entry which is preliminary data.</text>
</comment>
<dbReference type="STRING" id="888268.A0A1E5W8W6"/>
<evidence type="ECO:0000313" key="2">
    <source>
        <dbReference type="Proteomes" id="UP000095767"/>
    </source>
</evidence>
<reference evidence="1 2" key="1">
    <citation type="submission" date="2016-09" db="EMBL/GenBank/DDBJ databases">
        <title>The draft genome of Dichanthelium oligosanthes: A C3 panicoid grass species.</title>
        <authorList>
            <person name="Studer A.J."/>
            <person name="Schnable J.C."/>
            <person name="Brutnell T.P."/>
        </authorList>
    </citation>
    <scope>NUCLEOTIDE SEQUENCE [LARGE SCALE GENOMIC DNA]</scope>
    <source>
        <strain evidence="2">cv. Kellogg 1175</strain>
        <tissue evidence="1">Leaf</tissue>
    </source>
</reference>
<proteinExistence type="predicted"/>
<gene>
    <name evidence="1" type="ORF">BAE44_0005183</name>
</gene>
<evidence type="ECO:0000313" key="1">
    <source>
        <dbReference type="EMBL" id="OEL33795.1"/>
    </source>
</evidence>
<organism evidence="1 2">
    <name type="scientific">Dichanthelium oligosanthes</name>
    <dbReference type="NCBI Taxonomy" id="888268"/>
    <lineage>
        <taxon>Eukaryota</taxon>
        <taxon>Viridiplantae</taxon>
        <taxon>Streptophyta</taxon>
        <taxon>Embryophyta</taxon>
        <taxon>Tracheophyta</taxon>
        <taxon>Spermatophyta</taxon>
        <taxon>Magnoliopsida</taxon>
        <taxon>Liliopsida</taxon>
        <taxon>Poales</taxon>
        <taxon>Poaceae</taxon>
        <taxon>PACMAD clade</taxon>
        <taxon>Panicoideae</taxon>
        <taxon>Panicodae</taxon>
        <taxon>Paniceae</taxon>
        <taxon>Dichantheliinae</taxon>
        <taxon>Dichanthelium</taxon>
    </lineage>
</organism>
<dbReference type="OrthoDB" id="10673743at2759"/>
<name>A0A1E5W8W6_9POAL</name>